<dbReference type="Gene3D" id="1.10.1410.10">
    <property type="match status" value="1"/>
</dbReference>
<dbReference type="GO" id="GO:0046872">
    <property type="term" value="F:metal ion binding"/>
    <property type="evidence" value="ECO:0007669"/>
    <property type="project" value="UniProtKB-KW"/>
</dbReference>
<dbReference type="RefSeq" id="XP_040726731.1">
    <property type="nucleotide sequence ID" value="XM_040867617.1"/>
</dbReference>
<dbReference type="Gene3D" id="3.30.460.10">
    <property type="entry name" value="Beta Polymerase, domain 2"/>
    <property type="match status" value="1"/>
</dbReference>
<dbReference type="Pfam" id="PF22600">
    <property type="entry name" value="MTPAP-like_central"/>
    <property type="match status" value="1"/>
</dbReference>
<dbReference type="GeneID" id="63784216"/>
<feature type="region of interest" description="Disordered" evidence="7">
    <location>
        <begin position="45"/>
        <end position="71"/>
    </location>
</feature>
<feature type="non-terminal residue" evidence="10">
    <location>
        <position position="380"/>
    </location>
</feature>
<organism evidence="10 11">
    <name type="scientific">Protomyces lactucae-debilis</name>
    <dbReference type="NCBI Taxonomy" id="2754530"/>
    <lineage>
        <taxon>Eukaryota</taxon>
        <taxon>Fungi</taxon>
        <taxon>Dikarya</taxon>
        <taxon>Ascomycota</taxon>
        <taxon>Taphrinomycotina</taxon>
        <taxon>Taphrinomycetes</taxon>
        <taxon>Taphrinales</taxon>
        <taxon>Protomycetaceae</taxon>
        <taxon>Protomyces</taxon>
    </lineage>
</organism>
<keyword evidence="5" id="KW-0479">Metal-binding</keyword>
<feature type="domain" description="Poly(A) RNA polymerase mitochondrial-like central palm" evidence="9">
    <location>
        <begin position="98"/>
        <end position="236"/>
    </location>
</feature>
<dbReference type="PANTHER" id="PTHR23092:SF15">
    <property type="entry name" value="INACTIVE NON-CANONICAL POLY(A) RNA POLYMERASE PROTEIN TRF4-2-RELATED"/>
    <property type="match status" value="1"/>
</dbReference>
<dbReference type="OMA" id="LIGWLEM"/>
<dbReference type="EC" id="2.7.7.19" evidence="3"/>
<dbReference type="GO" id="GO:0071035">
    <property type="term" value="P:nuclear polyadenylation-dependent rRNA catabolic process"/>
    <property type="evidence" value="ECO:0007669"/>
    <property type="project" value="UniProtKB-ARBA"/>
</dbReference>
<dbReference type="Proteomes" id="UP000193685">
    <property type="component" value="Unassembled WGS sequence"/>
</dbReference>
<dbReference type="SUPFAM" id="SSF81301">
    <property type="entry name" value="Nucleotidyltransferase"/>
    <property type="match status" value="1"/>
</dbReference>
<dbReference type="STRING" id="56484.A0A1Y2FLV5"/>
<dbReference type="InterPro" id="IPR054708">
    <property type="entry name" value="MTPAP-like_central"/>
</dbReference>
<dbReference type="Pfam" id="PF03828">
    <property type="entry name" value="PAP_assoc"/>
    <property type="match status" value="1"/>
</dbReference>
<evidence type="ECO:0000256" key="2">
    <source>
        <dbReference type="ARBA" id="ARBA00008593"/>
    </source>
</evidence>
<dbReference type="GO" id="GO:0031123">
    <property type="term" value="P:RNA 3'-end processing"/>
    <property type="evidence" value="ECO:0007669"/>
    <property type="project" value="TreeGrafter"/>
</dbReference>
<evidence type="ECO:0000256" key="1">
    <source>
        <dbReference type="ARBA" id="ARBA00001936"/>
    </source>
</evidence>
<dbReference type="SUPFAM" id="SSF81631">
    <property type="entry name" value="PAP/OAS1 substrate-binding domain"/>
    <property type="match status" value="1"/>
</dbReference>
<feature type="domain" description="PAP-associated" evidence="8">
    <location>
        <begin position="294"/>
        <end position="352"/>
    </location>
</feature>
<dbReference type="GO" id="GO:1990817">
    <property type="term" value="F:poly(A) RNA polymerase activity"/>
    <property type="evidence" value="ECO:0007669"/>
    <property type="project" value="UniProtKB-EC"/>
</dbReference>
<dbReference type="InterPro" id="IPR002058">
    <property type="entry name" value="PAP_assoc"/>
</dbReference>
<feature type="region of interest" description="Disordered" evidence="7">
    <location>
        <begin position="1"/>
        <end position="21"/>
    </location>
</feature>
<keyword evidence="4" id="KW-0808">Transferase</keyword>
<dbReference type="GO" id="GO:0010629">
    <property type="term" value="P:negative regulation of gene expression"/>
    <property type="evidence" value="ECO:0007669"/>
    <property type="project" value="UniProtKB-ARBA"/>
</dbReference>
<dbReference type="GO" id="GO:0005730">
    <property type="term" value="C:nucleolus"/>
    <property type="evidence" value="ECO:0007669"/>
    <property type="project" value="TreeGrafter"/>
</dbReference>
<comment type="similarity">
    <text evidence="2">Belongs to the DNA polymerase type-B-like family.</text>
</comment>
<evidence type="ECO:0000256" key="5">
    <source>
        <dbReference type="ARBA" id="ARBA00022723"/>
    </source>
</evidence>
<comment type="caution">
    <text evidence="10">The sequence shown here is derived from an EMBL/GenBank/DDBJ whole genome shotgun (WGS) entry which is preliminary data.</text>
</comment>
<evidence type="ECO:0000256" key="6">
    <source>
        <dbReference type="ARBA" id="ARBA00022842"/>
    </source>
</evidence>
<dbReference type="GO" id="GO:0043634">
    <property type="term" value="P:polyadenylation-dependent ncRNA catabolic process"/>
    <property type="evidence" value="ECO:0007669"/>
    <property type="project" value="TreeGrafter"/>
</dbReference>
<evidence type="ECO:0000256" key="7">
    <source>
        <dbReference type="SAM" id="MobiDB-lite"/>
    </source>
</evidence>
<comment type="cofactor">
    <cofactor evidence="1">
        <name>Mn(2+)</name>
        <dbReference type="ChEBI" id="CHEBI:29035"/>
    </cofactor>
</comment>
<dbReference type="PANTHER" id="PTHR23092">
    <property type="entry name" value="POLY(A) RNA POLYMERASE"/>
    <property type="match status" value="1"/>
</dbReference>
<evidence type="ECO:0000313" key="11">
    <source>
        <dbReference type="Proteomes" id="UP000193685"/>
    </source>
</evidence>
<dbReference type="AlphaFoldDB" id="A0A1Y2FLV5"/>
<keyword evidence="11" id="KW-1185">Reference proteome</keyword>
<proteinExistence type="inferred from homology"/>
<dbReference type="OrthoDB" id="273917at2759"/>
<sequence length="380" mass="42225">MDASEGESVADDAGDDAASEAEEVTIFSKVAEKLGAFVKDSKDTVANKRKRQAINEEESGTPQSKAARKRARVLMEEDPYPWLQGKDYAREQEPSRILHRELQDFIKFVEPTAGEHALRSLVISRIRRLVTAKWPTASVHAFGSFETRLYLPTSDIDLVLLSSGQPGDPVYEQPKHLKKLAHLLVKAGIARDIQVITSARVPIIKFVDKLTQIHVDISFNKPTGLVAAGVVKRYCQQMPALRPLVIFIKHFLNMRGMNEVYLGGLGSYAITCLVISFLQRHPKIASGQIKSEDNLGVLAVEFLELYGKRFNYDVVGININGTGKYFSKQAVGWQRPGQTYLLSIQDPTDAENDIAKSSFGILKVKGTLAGGHDFLVQRLY</sequence>
<protein>
    <recommendedName>
        <fullName evidence="3">polynucleotide adenylyltransferase</fullName>
        <ecNumber evidence="3">2.7.7.19</ecNumber>
    </recommendedName>
</protein>
<evidence type="ECO:0000256" key="4">
    <source>
        <dbReference type="ARBA" id="ARBA00022679"/>
    </source>
</evidence>
<evidence type="ECO:0000259" key="9">
    <source>
        <dbReference type="Pfam" id="PF22600"/>
    </source>
</evidence>
<dbReference type="FunFam" id="3.30.460.10:FF:000006">
    <property type="entry name" value="non-canonical poly(A) RNA polymerase PAPD5"/>
    <property type="match status" value="1"/>
</dbReference>
<dbReference type="FunFam" id="1.10.1410.10:FF:000003">
    <property type="entry name" value="non-canonical poly(A) RNA polymerase PAPD7"/>
    <property type="match status" value="1"/>
</dbReference>
<gene>
    <name evidence="10" type="ORF">BCR37DRAFT_345340</name>
</gene>
<dbReference type="InterPro" id="IPR045862">
    <property type="entry name" value="Trf4-like"/>
</dbReference>
<dbReference type="GO" id="GO:0003729">
    <property type="term" value="F:mRNA binding"/>
    <property type="evidence" value="ECO:0007669"/>
    <property type="project" value="TreeGrafter"/>
</dbReference>
<accession>A0A1Y2FLV5</accession>
<reference evidence="10 11" key="1">
    <citation type="submission" date="2016-07" db="EMBL/GenBank/DDBJ databases">
        <title>Pervasive Adenine N6-methylation of Active Genes in Fungi.</title>
        <authorList>
            <consortium name="DOE Joint Genome Institute"/>
            <person name="Mondo S.J."/>
            <person name="Dannebaum R.O."/>
            <person name="Kuo R.C."/>
            <person name="Labutti K."/>
            <person name="Haridas S."/>
            <person name="Kuo A."/>
            <person name="Salamov A."/>
            <person name="Ahrendt S.R."/>
            <person name="Lipzen A."/>
            <person name="Sullivan W."/>
            <person name="Andreopoulos W.B."/>
            <person name="Clum A."/>
            <person name="Lindquist E."/>
            <person name="Daum C."/>
            <person name="Ramamoorthy G.K."/>
            <person name="Gryganskyi A."/>
            <person name="Culley D."/>
            <person name="Magnuson J.K."/>
            <person name="James T.Y."/>
            <person name="O'Malley M.A."/>
            <person name="Stajich J.E."/>
            <person name="Spatafora J.W."/>
            <person name="Visel A."/>
            <person name="Grigoriev I.V."/>
        </authorList>
    </citation>
    <scope>NUCLEOTIDE SEQUENCE [LARGE SCALE GENOMIC DNA]</scope>
    <source>
        <strain evidence="10 11">12-1054</strain>
    </source>
</reference>
<evidence type="ECO:0000256" key="3">
    <source>
        <dbReference type="ARBA" id="ARBA00012388"/>
    </source>
</evidence>
<evidence type="ECO:0000259" key="8">
    <source>
        <dbReference type="Pfam" id="PF03828"/>
    </source>
</evidence>
<dbReference type="InterPro" id="IPR043519">
    <property type="entry name" value="NT_sf"/>
</dbReference>
<dbReference type="GO" id="GO:0031499">
    <property type="term" value="C:TRAMP complex"/>
    <property type="evidence" value="ECO:0007669"/>
    <property type="project" value="UniProtKB-ARBA"/>
</dbReference>
<dbReference type="CDD" id="cd05402">
    <property type="entry name" value="NT_PAP_TUTase"/>
    <property type="match status" value="1"/>
</dbReference>
<keyword evidence="6" id="KW-0460">Magnesium</keyword>
<evidence type="ECO:0000313" key="10">
    <source>
        <dbReference type="EMBL" id="ORY84948.1"/>
    </source>
</evidence>
<name>A0A1Y2FLV5_PROLT</name>
<dbReference type="EMBL" id="MCFI01000005">
    <property type="protein sequence ID" value="ORY84948.1"/>
    <property type="molecule type" value="Genomic_DNA"/>
</dbReference>